<gene>
    <name evidence="3" type="ORF">ACCI49_13385</name>
</gene>
<organism evidence="3 4">
    <name type="scientific">Microbulbifer epialgicus</name>
    <dbReference type="NCBI Taxonomy" id="393907"/>
    <lineage>
        <taxon>Bacteria</taxon>
        <taxon>Pseudomonadati</taxon>
        <taxon>Pseudomonadota</taxon>
        <taxon>Gammaproteobacteria</taxon>
        <taxon>Cellvibrionales</taxon>
        <taxon>Microbulbiferaceae</taxon>
        <taxon>Microbulbifer</taxon>
    </lineage>
</organism>
<comment type="caution">
    <text evidence="3">The sequence shown here is derived from an EMBL/GenBank/DDBJ whole genome shotgun (WGS) entry which is preliminary data.</text>
</comment>
<proteinExistence type="inferred from homology"/>
<evidence type="ECO:0000256" key="2">
    <source>
        <dbReference type="ARBA" id="ARBA00023235"/>
    </source>
</evidence>
<comment type="similarity">
    <text evidence="1">Belongs to the PhzF family.</text>
</comment>
<keyword evidence="4" id="KW-1185">Reference proteome</keyword>
<dbReference type="RefSeq" id="WP_371839512.1">
    <property type="nucleotide sequence ID" value="NZ_JBGMEK010000028.1"/>
</dbReference>
<sequence>MELEINIIDAFTNTRFGGSAAAVIITNQWLGDHLMQAIATENNLSETAFLLKQAPDEYQIRWFSPVAEIDFCGHATLASAFVIFSKNPKINTLRFFAEAVGEMPITRSHDGRVVMDFPNRPPKPVEQVPNDLIKGLSIQPTEVLRNSQAYFAIYEKEEDIYQLEQHPEVLKNLAPYDVVVTAHSKEYDFVSRYFWPSNGGAEDPVTGSIHTGLTPYWSEKLGKPELIAFQASKRGGLIFCQLKGDRVIISGKAIQYLKGIIEV</sequence>
<evidence type="ECO:0000256" key="1">
    <source>
        <dbReference type="ARBA" id="ARBA00008270"/>
    </source>
</evidence>
<dbReference type="NCBIfam" id="TIGR00654">
    <property type="entry name" value="PhzF_family"/>
    <property type="match status" value="1"/>
</dbReference>
<reference evidence="3 4" key="1">
    <citation type="submission" date="2024-08" db="EMBL/GenBank/DDBJ databases">
        <authorList>
            <person name="Ishaq N."/>
        </authorList>
    </citation>
    <scope>NUCLEOTIDE SEQUENCE [LARGE SCALE GENOMIC DNA]</scope>
    <source>
        <strain evidence="3 4">DSM 18651</strain>
    </source>
</reference>
<dbReference type="Pfam" id="PF02567">
    <property type="entry name" value="PhzC-PhzF"/>
    <property type="match status" value="1"/>
</dbReference>
<dbReference type="PANTHER" id="PTHR13774:SF17">
    <property type="entry name" value="PHENAZINE BIOSYNTHESIS-LIKE DOMAIN-CONTAINING PROTEIN"/>
    <property type="match status" value="1"/>
</dbReference>
<name>A0ABV4P1N0_9GAMM</name>
<dbReference type="Gene3D" id="3.10.310.10">
    <property type="entry name" value="Diaminopimelate Epimerase, Chain A, domain 1"/>
    <property type="match status" value="2"/>
</dbReference>
<dbReference type="InterPro" id="IPR003719">
    <property type="entry name" value="Phenazine_PhzF-like"/>
</dbReference>
<dbReference type="EMBL" id="JBGMEK010000028">
    <property type="protein sequence ID" value="MFA0811907.1"/>
    <property type="molecule type" value="Genomic_DNA"/>
</dbReference>
<evidence type="ECO:0000313" key="4">
    <source>
        <dbReference type="Proteomes" id="UP001569428"/>
    </source>
</evidence>
<dbReference type="PANTHER" id="PTHR13774">
    <property type="entry name" value="PHENAZINE BIOSYNTHESIS PROTEIN"/>
    <property type="match status" value="1"/>
</dbReference>
<dbReference type="Proteomes" id="UP001569428">
    <property type="component" value="Unassembled WGS sequence"/>
</dbReference>
<evidence type="ECO:0000313" key="3">
    <source>
        <dbReference type="EMBL" id="MFA0811907.1"/>
    </source>
</evidence>
<dbReference type="PIRSF" id="PIRSF016184">
    <property type="entry name" value="PhzC_PhzF"/>
    <property type="match status" value="1"/>
</dbReference>
<protein>
    <submittedName>
        <fullName evidence="3">PhzF family phenazine biosynthesis protein</fullName>
    </submittedName>
</protein>
<dbReference type="SUPFAM" id="SSF54506">
    <property type="entry name" value="Diaminopimelate epimerase-like"/>
    <property type="match status" value="1"/>
</dbReference>
<keyword evidence="2" id="KW-0413">Isomerase</keyword>
<accession>A0ABV4P1N0</accession>